<evidence type="ECO:0000256" key="1">
    <source>
        <dbReference type="ARBA" id="ARBA00022553"/>
    </source>
</evidence>
<dbReference type="Proteomes" id="UP000261380">
    <property type="component" value="Unplaced"/>
</dbReference>
<evidence type="ECO:0000256" key="2">
    <source>
        <dbReference type="SAM" id="MobiDB-lite"/>
    </source>
</evidence>
<feature type="compositionally biased region" description="Low complexity" evidence="2">
    <location>
        <begin position="1"/>
        <end position="17"/>
    </location>
</feature>
<keyword evidence="1" id="KW-0597">Phosphoprotein</keyword>
<reference evidence="3" key="1">
    <citation type="submission" date="2025-08" db="UniProtKB">
        <authorList>
            <consortium name="Ensembl"/>
        </authorList>
    </citation>
    <scope>IDENTIFICATION</scope>
</reference>
<evidence type="ECO:0000313" key="4">
    <source>
        <dbReference type="Proteomes" id="UP000261380"/>
    </source>
</evidence>
<dbReference type="InterPro" id="IPR026642">
    <property type="entry name" value="Glcci1/FAM117"/>
</dbReference>
<dbReference type="GeneTree" id="ENSGT00950000183046"/>
<dbReference type="PANTHER" id="PTHR14972:SF7">
    <property type="entry name" value="PROTEIN FAM117A"/>
    <property type="match status" value="1"/>
</dbReference>
<feature type="region of interest" description="Disordered" evidence="2">
    <location>
        <begin position="1"/>
        <end position="21"/>
    </location>
</feature>
<keyword evidence="4" id="KW-1185">Reference proteome</keyword>
<feature type="compositionally biased region" description="Basic and acidic residues" evidence="2">
    <location>
        <begin position="67"/>
        <end position="76"/>
    </location>
</feature>
<dbReference type="Ensembl" id="ENSXCOT00000000910.1">
    <property type="protein sequence ID" value="ENSXCOP00000000898.1"/>
    <property type="gene ID" value="ENSXCOG00000000751.1"/>
</dbReference>
<dbReference type="PANTHER" id="PTHR14972">
    <property type="entry name" value="AGAP011572-PA"/>
    <property type="match status" value="1"/>
</dbReference>
<accession>A0A3B5KLB1</accession>
<feature type="region of interest" description="Disordered" evidence="2">
    <location>
        <begin position="67"/>
        <end position="103"/>
    </location>
</feature>
<sequence length="374" mass="40769">MSGRSGPGHPRPGSLGPQPLKATVPFRLATGKPRLHQLSSGMRRTMSLDAIIGPYLQGHWPKEPEVHCGPSCKDKSTQTPESWVEKSRSRRASNSGSHRRSASWGSAEHLREVSFCFYSSAGYNSGFKWPSSLKKLTFLSCDLICCLETSCFLTYMHMKIWLQHISPVPIPLSPLSTLVPRLRCSVEGLNQELEGMFISQSPPPQHRVGLLEVPDGHRAPVPLHSCSSGSQSDRATTPLSSSSNCSSPCASPPSNALDAPLDPHQETTCCILPPQISSSPGLNKSFCFQREPPEGCEKVRVWEEFRYRSAAEAPVSSCPDPNKVNFTPHGGSAFCPVSLLKPLFPSMDLLIRSLTVSPVGNCSAFIPKSFSFLL</sequence>
<name>A0A3B5KLB1_9TELE</name>
<protein>
    <recommendedName>
        <fullName evidence="5">Family with sequence similarity 117 member Aa</fullName>
    </recommendedName>
</protein>
<dbReference type="AlphaFoldDB" id="A0A3B5KLB1"/>
<proteinExistence type="predicted"/>
<evidence type="ECO:0008006" key="5">
    <source>
        <dbReference type="Google" id="ProtNLM"/>
    </source>
</evidence>
<organism evidence="3 4">
    <name type="scientific">Xiphophorus couchianus</name>
    <name type="common">Monterrey platyfish</name>
    <dbReference type="NCBI Taxonomy" id="32473"/>
    <lineage>
        <taxon>Eukaryota</taxon>
        <taxon>Metazoa</taxon>
        <taxon>Chordata</taxon>
        <taxon>Craniata</taxon>
        <taxon>Vertebrata</taxon>
        <taxon>Euteleostomi</taxon>
        <taxon>Actinopterygii</taxon>
        <taxon>Neopterygii</taxon>
        <taxon>Teleostei</taxon>
        <taxon>Neoteleostei</taxon>
        <taxon>Acanthomorphata</taxon>
        <taxon>Ovalentaria</taxon>
        <taxon>Atherinomorphae</taxon>
        <taxon>Cyprinodontiformes</taxon>
        <taxon>Poeciliidae</taxon>
        <taxon>Poeciliinae</taxon>
        <taxon>Xiphophorus</taxon>
    </lineage>
</organism>
<evidence type="ECO:0000313" key="3">
    <source>
        <dbReference type="Ensembl" id="ENSXCOP00000000898.1"/>
    </source>
</evidence>
<dbReference type="Pfam" id="PF15388">
    <property type="entry name" value="FAM117"/>
    <property type="match status" value="1"/>
</dbReference>
<reference evidence="3" key="2">
    <citation type="submission" date="2025-09" db="UniProtKB">
        <authorList>
            <consortium name="Ensembl"/>
        </authorList>
    </citation>
    <scope>IDENTIFICATION</scope>
</reference>